<protein>
    <submittedName>
        <fullName evidence="3">YqkE family protein</fullName>
    </submittedName>
</protein>
<evidence type="ECO:0000313" key="4">
    <source>
        <dbReference type="Proteomes" id="UP001595817"/>
    </source>
</evidence>
<name>A0ABV8X515_9LACT</name>
<dbReference type="InterPro" id="IPR024980">
    <property type="entry name" value="DUF3886"/>
</dbReference>
<reference evidence="4" key="1">
    <citation type="journal article" date="2019" name="Int. J. Syst. Evol. Microbiol.">
        <title>The Global Catalogue of Microorganisms (GCM) 10K type strain sequencing project: providing services to taxonomists for standard genome sequencing and annotation.</title>
        <authorList>
            <consortium name="The Broad Institute Genomics Platform"/>
            <consortium name="The Broad Institute Genome Sequencing Center for Infectious Disease"/>
            <person name="Wu L."/>
            <person name="Ma J."/>
        </authorList>
    </citation>
    <scope>NUCLEOTIDE SEQUENCE [LARGE SCALE GENOMIC DNA]</scope>
    <source>
        <strain evidence="4">CCUG 59778</strain>
    </source>
</reference>
<gene>
    <name evidence="3" type="ORF">ACFOZY_11355</name>
</gene>
<evidence type="ECO:0000256" key="2">
    <source>
        <dbReference type="SAM" id="MobiDB-lite"/>
    </source>
</evidence>
<sequence length="83" mass="9680">MAKKRKATTVKPKEDNHRPTLSDQLDGNVLAKLKSAKKDLEAVEQKKEEERLARLAYERKQREKNKSFEELLGEYGFDGKKFD</sequence>
<evidence type="ECO:0000313" key="3">
    <source>
        <dbReference type="EMBL" id="MFC4411016.1"/>
    </source>
</evidence>
<dbReference type="RefSeq" id="WP_378155502.1">
    <property type="nucleotide sequence ID" value="NZ_JBHSEC010000019.1"/>
</dbReference>
<keyword evidence="1" id="KW-0175">Coiled coil</keyword>
<proteinExistence type="predicted"/>
<accession>A0ABV8X515</accession>
<keyword evidence="4" id="KW-1185">Reference proteome</keyword>
<evidence type="ECO:0000256" key="1">
    <source>
        <dbReference type="SAM" id="Coils"/>
    </source>
</evidence>
<feature type="region of interest" description="Disordered" evidence="2">
    <location>
        <begin position="1"/>
        <end position="28"/>
    </location>
</feature>
<feature type="compositionally biased region" description="Basic and acidic residues" evidence="2">
    <location>
        <begin position="11"/>
        <end position="20"/>
    </location>
</feature>
<feature type="coiled-coil region" evidence="1">
    <location>
        <begin position="30"/>
        <end position="63"/>
    </location>
</feature>
<organism evidence="3 4">
    <name type="scientific">Chungangia koreensis</name>
    <dbReference type="NCBI Taxonomy" id="752657"/>
    <lineage>
        <taxon>Bacteria</taxon>
        <taxon>Bacillati</taxon>
        <taxon>Bacillota</taxon>
        <taxon>Bacilli</taxon>
        <taxon>Lactobacillales</taxon>
        <taxon>Chungangia</taxon>
    </lineage>
</organism>
<dbReference type="Pfam" id="PF13025">
    <property type="entry name" value="DUF3886"/>
    <property type="match status" value="1"/>
</dbReference>
<dbReference type="Proteomes" id="UP001595817">
    <property type="component" value="Unassembled WGS sequence"/>
</dbReference>
<dbReference type="EMBL" id="JBHSEC010000019">
    <property type="protein sequence ID" value="MFC4411016.1"/>
    <property type="molecule type" value="Genomic_DNA"/>
</dbReference>
<comment type="caution">
    <text evidence="3">The sequence shown here is derived from an EMBL/GenBank/DDBJ whole genome shotgun (WGS) entry which is preliminary data.</text>
</comment>